<evidence type="ECO:0000313" key="2">
    <source>
        <dbReference type="EMBL" id="QJA78520.1"/>
    </source>
</evidence>
<name>A0A6H2A545_9ZZZZ</name>
<organism evidence="1">
    <name type="scientific">viral metagenome</name>
    <dbReference type="NCBI Taxonomy" id="1070528"/>
    <lineage>
        <taxon>unclassified sequences</taxon>
        <taxon>metagenomes</taxon>
        <taxon>organismal metagenomes</taxon>
    </lineage>
</organism>
<sequence length="76" mass="8687">MKHYNSTFFCDNGFPPKVTIHTLKDNPAWPLNISIDGASPSVLDGGVCIHLKSEIQLIALKNSIVWEYERYRRKVL</sequence>
<dbReference type="AlphaFoldDB" id="A0A6H2A545"/>
<proteinExistence type="predicted"/>
<evidence type="ECO:0000313" key="3">
    <source>
        <dbReference type="EMBL" id="QJA97231.1"/>
    </source>
</evidence>
<evidence type="ECO:0000313" key="1">
    <source>
        <dbReference type="EMBL" id="QJA54751.1"/>
    </source>
</evidence>
<accession>A0A6H2A545</accession>
<protein>
    <submittedName>
        <fullName evidence="1">Uncharacterized protein</fullName>
    </submittedName>
</protein>
<gene>
    <name evidence="2" type="ORF">MM415A01058_0008</name>
    <name evidence="3" type="ORF">MM415B06477_0002</name>
    <name evidence="1" type="ORF">TM448A05617_0008</name>
</gene>
<reference evidence="1" key="1">
    <citation type="submission" date="2020-03" db="EMBL/GenBank/DDBJ databases">
        <title>The deep terrestrial virosphere.</title>
        <authorList>
            <person name="Holmfeldt K."/>
            <person name="Nilsson E."/>
            <person name="Simone D."/>
            <person name="Lopez-Fernandez M."/>
            <person name="Wu X."/>
            <person name="de Brujin I."/>
            <person name="Lundin D."/>
            <person name="Andersson A."/>
            <person name="Bertilsson S."/>
            <person name="Dopson M."/>
        </authorList>
    </citation>
    <scope>NUCLEOTIDE SEQUENCE</scope>
    <source>
        <strain evidence="2">MM415A01058</strain>
        <strain evidence="3">MM415B06477</strain>
        <strain evidence="1">TM448A05617</strain>
    </source>
</reference>
<dbReference type="EMBL" id="MT144534">
    <property type="protein sequence ID" value="QJA54751.1"/>
    <property type="molecule type" value="Genomic_DNA"/>
</dbReference>
<dbReference type="EMBL" id="MT143475">
    <property type="protein sequence ID" value="QJA97231.1"/>
    <property type="molecule type" value="Genomic_DNA"/>
</dbReference>
<dbReference type="EMBL" id="MT142341">
    <property type="protein sequence ID" value="QJA78520.1"/>
    <property type="molecule type" value="Genomic_DNA"/>
</dbReference>